<dbReference type="Pfam" id="PF12774">
    <property type="entry name" value="AAA_6"/>
    <property type="match status" value="1"/>
</dbReference>
<dbReference type="GO" id="GO:0060294">
    <property type="term" value="P:cilium movement involved in cell motility"/>
    <property type="evidence" value="ECO:0007669"/>
    <property type="project" value="TreeGrafter"/>
</dbReference>
<gene>
    <name evidence="4" type="ORF">Pmani_008612</name>
</gene>
<feature type="region of interest" description="Disordered" evidence="1">
    <location>
        <begin position="577"/>
        <end position="605"/>
    </location>
</feature>
<dbReference type="EMBL" id="JAWZYT010000658">
    <property type="protein sequence ID" value="KAK4320549.1"/>
    <property type="molecule type" value="Genomic_DNA"/>
</dbReference>
<dbReference type="PANTHER" id="PTHR10676:SF339">
    <property type="entry name" value="DYNEIN AXONEMAL HEAVY CHAIN 6"/>
    <property type="match status" value="1"/>
</dbReference>
<feature type="domain" description="Dynein heavy chain linker" evidence="2">
    <location>
        <begin position="48"/>
        <end position="453"/>
    </location>
</feature>
<dbReference type="Proteomes" id="UP001292094">
    <property type="component" value="Unassembled WGS sequence"/>
</dbReference>
<evidence type="ECO:0000313" key="4">
    <source>
        <dbReference type="EMBL" id="KAK4320549.1"/>
    </source>
</evidence>
<dbReference type="InterPro" id="IPR013602">
    <property type="entry name" value="Dynein_heavy_linker"/>
</dbReference>
<sequence length="918" mass="103334">MRVSSDREEVLKMLEAADSRASTIRTHASTITEYQTRFQMEVCPFKELKEVKEEICLKMMLWRSLSEWEELTHRWYQSEVSELDVRKVRHVTGEYRGRVNHLMGASEEDQHSDVLFHLDSLVSLLEEKLPVLEALTDSALRPRHWQEIDASLSSSLPRALTLAHVDQLALQQVAHTAQLQREMENRLKQIEERWEEATIPIKDYTRKDMYVLGDLSHLDTLLLDTDLTLHLLLHSQHGLHIKTDTIKWKNTHTIIKHTLDSLREVEEEWLALDPVLTTCVAHEIFPLQATTFATTSIFWTHIITKIKDEPHILRQIRGGLLREELVQALSQLEGLRSCLAPLLALRRQTCPRLFLLPDTDLLHLLTRGEDTGGQKWCPHPWTLEESEVCHAYLTRLFPGVARLIHGSEDRIVALVSPQQETLTLANPVLAHHGVEDWLGRVESCMRASLRRLILGRHLNTPLNLYSSILPYQVLEVSRRIHWCQQVEETLDSVSSTFSRPDLSIVASDIRRELQEVTEALRNGSNSDNMQNEQRQDAESVQDYRENEQQCKGKMWSTRLGHGDSDVSKGGNNILLMKKEDNWKEKNEENTGDKKKNDTGSQHTKHNNKYLKVESLSCLMTTLLRSGRTAGVEVAAGMENVDYGYEYVGVTALPTLTPATLRTRHALLTAAATHRCGVAVGAVGEGKTETLRGLSRAAGQHLASLTCSAHTPAQSLYSVISGGVQGGFWLLFEEAALLPPALLQCLAQCLHNIRYTKLNALRRCLIDGQEMKLVDSFSLFLTVTSPPDPIVAPHCPLLAHPLSPHLTSPPSPSHFLGQVMLRGRGFLVSSTYLDRIQKCLAHVAERGGALPSLVRLVQAAGRVGSSIRNSVRGQFNTDSDEIHHLTRNAGLFGPWLIRTLADSDQIRTFVLADSDLCHG</sequence>
<dbReference type="InterPro" id="IPR035699">
    <property type="entry name" value="AAA_6"/>
</dbReference>
<dbReference type="GO" id="GO:0005524">
    <property type="term" value="F:ATP binding"/>
    <property type="evidence" value="ECO:0007669"/>
    <property type="project" value="InterPro"/>
</dbReference>
<dbReference type="GO" id="GO:0030286">
    <property type="term" value="C:dynein complex"/>
    <property type="evidence" value="ECO:0007669"/>
    <property type="project" value="InterPro"/>
</dbReference>
<dbReference type="GO" id="GO:0051959">
    <property type="term" value="F:dynein light intermediate chain binding"/>
    <property type="evidence" value="ECO:0007669"/>
    <property type="project" value="InterPro"/>
</dbReference>
<dbReference type="Gene3D" id="1.20.140.100">
    <property type="entry name" value="Dynein heavy chain, N-terminal domain 2"/>
    <property type="match status" value="1"/>
</dbReference>
<dbReference type="InterPro" id="IPR026983">
    <property type="entry name" value="DHC"/>
</dbReference>
<dbReference type="InterPro" id="IPR027417">
    <property type="entry name" value="P-loop_NTPase"/>
</dbReference>
<dbReference type="Gene3D" id="3.20.180.20">
    <property type="entry name" value="Dynein heavy chain, N-terminal domain 2"/>
    <property type="match status" value="1"/>
</dbReference>
<comment type="caution">
    <text evidence="4">The sequence shown here is derived from an EMBL/GenBank/DDBJ whole genome shotgun (WGS) entry which is preliminary data.</text>
</comment>
<dbReference type="InterPro" id="IPR042222">
    <property type="entry name" value="Dynein_2_N"/>
</dbReference>
<proteinExistence type="predicted"/>
<accession>A0AAE1Q6E5</accession>
<dbReference type="Pfam" id="PF08393">
    <property type="entry name" value="DHC_N2"/>
    <property type="match status" value="1"/>
</dbReference>
<evidence type="ECO:0000259" key="2">
    <source>
        <dbReference type="Pfam" id="PF08393"/>
    </source>
</evidence>
<feature type="domain" description="Dynein heavy chain hydrolytic ATP-binding dynein motor region" evidence="3">
    <location>
        <begin position="642"/>
        <end position="783"/>
    </location>
</feature>
<feature type="compositionally biased region" description="Basic and acidic residues" evidence="1">
    <location>
        <begin position="533"/>
        <end position="547"/>
    </location>
</feature>
<name>A0AAE1Q6E5_9EUCA</name>
<feature type="region of interest" description="Disordered" evidence="1">
    <location>
        <begin position="521"/>
        <end position="547"/>
    </location>
</feature>
<dbReference type="AlphaFoldDB" id="A0AAE1Q6E5"/>
<protein>
    <submittedName>
        <fullName evidence="4">Uncharacterized protein</fullName>
    </submittedName>
</protein>
<feature type="compositionally biased region" description="Polar residues" evidence="1">
    <location>
        <begin position="522"/>
        <end position="532"/>
    </location>
</feature>
<reference evidence="4" key="1">
    <citation type="submission" date="2023-11" db="EMBL/GenBank/DDBJ databases">
        <title>Genome assemblies of two species of porcelain crab, Petrolisthes cinctipes and Petrolisthes manimaculis (Anomura: Porcellanidae).</title>
        <authorList>
            <person name="Angst P."/>
        </authorList>
    </citation>
    <scope>NUCLEOTIDE SEQUENCE</scope>
    <source>
        <strain evidence="4">PB745_02</strain>
        <tissue evidence="4">Gill</tissue>
    </source>
</reference>
<dbReference type="GO" id="GO:0097729">
    <property type="term" value="C:9+2 motile cilium"/>
    <property type="evidence" value="ECO:0007669"/>
    <property type="project" value="TreeGrafter"/>
</dbReference>
<evidence type="ECO:0000313" key="5">
    <source>
        <dbReference type="Proteomes" id="UP001292094"/>
    </source>
</evidence>
<dbReference type="InterPro" id="IPR042228">
    <property type="entry name" value="Dynein_linker_3"/>
</dbReference>
<dbReference type="SUPFAM" id="SSF52540">
    <property type="entry name" value="P-loop containing nucleoside triphosphate hydrolases"/>
    <property type="match status" value="1"/>
</dbReference>
<dbReference type="PANTHER" id="PTHR10676">
    <property type="entry name" value="DYNEIN HEAVY CHAIN FAMILY PROTEIN"/>
    <property type="match status" value="1"/>
</dbReference>
<dbReference type="Gene3D" id="3.40.50.300">
    <property type="entry name" value="P-loop containing nucleotide triphosphate hydrolases"/>
    <property type="match status" value="1"/>
</dbReference>
<keyword evidence="5" id="KW-1185">Reference proteome</keyword>
<dbReference type="GO" id="GO:0008569">
    <property type="term" value="F:minus-end-directed microtubule motor activity"/>
    <property type="evidence" value="ECO:0007669"/>
    <property type="project" value="TreeGrafter"/>
</dbReference>
<evidence type="ECO:0000256" key="1">
    <source>
        <dbReference type="SAM" id="MobiDB-lite"/>
    </source>
</evidence>
<feature type="compositionally biased region" description="Basic and acidic residues" evidence="1">
    <location>
        <begin position="577"/>
        <end position="597"/>
    </location>
</feature>
<evidence type="ECO:0000259" key="3">
    <source>
        <dbReference type="Pfam" id="PF12774"/>
    </source>
</evidence>
<dbReference type="GO" id="GO:0045505">
    <property type="term" value="F:dynein intermediate chain binding"/>
    <property type="evidence" value="ECO:0007669"/>
    <property type="project" value="InterPro"/>
</dbReference>
<organism evidence="4 5">
    <name type="scientific">Petrolisthes manimaculis</name>
    <dbReference type="NCBI Taxonomy" id="1843537"/>
    <lineage>
        <taxon>Eukaryota</taxon>
        <taxon>Metazoa</taxon>
        <taxon>Ecdysozoa</taxon>
        <taxon>Arthropoda</taxon>
        <taxon>Crustacea</taxon>
        <taxon>Multicrustacea</taxon>
        <taxon>Malacostraca</taxon>
        <taxon>Eumalacostraca</taxon>
        <taxon>Eucarida</taxon>
        <taxon>Decapoda</taxon>
        <taxon>Pleocyemata</taxon>
        <taxon>Anomura</taxon>
        <taxon>Galatheoidea</taxon>
        <taxon>Porcellanidae</taxon>
        <taxon>Petrolisthes</taxon>
    </lineage>
</organism>